<dbReference type="RefSeq" id="WP_142705965.1">
    <property type="nucleotide sequence ID" value="NZ_VIRS01000012.1"/>
</dbReference>
<keyword evidence="2" id="KW-1185">Reference proteome</keyword>
<dbReference type="EMBL" id="VIRS01000012">
    <property type="protein sequence ID" value="TQS43664.1"/>
    <property type="molecule type" value="Genomic_DNA"/>
</dbReference>
<sequence>MPGIDESLQRAMAITGARGANLVDFTSGLVVGTVGEWPYGGADAAAAGATEMVRAARDNAAFVGPERSPALDRSPDADGDGLGKGDVWEDIVLTAGDRYHLLRFVELGFDARFFLHVWLDREQSNLAMARLELRRLTDELVLR</sequence>
<accession>A0A545AQS1</accession>
<gene>
    <name evidence="1" type="ORF">FL583_18715</name>
</gene>
<evidence type="ECO:0008006" key="3">
    <source>
        <dbReference type="Google" id="ProtNLM"/>
    </source>
</evidence>
<reference evidence="1 2" key="1">
    <citation type="submission" date="2019-07" db="EMBL/GenBank/DDBJ databases">
        <title>Cryptosporangium phraense sp. nov., isolated from plant litter.</title>
        <authorList>
            <person name="Suriyachadkun C."/>
        </authorList>
    </citation>
    <scope>NUCLEOTIDE SEQUENCE [LARGE SCALE GENOMIC DNA]</scope>
    <source>
        <strain evidence="1 2">A-T 5661</strain>
    </source>
</reference>
<dbReference type="InParanoid" id="A0A545AQS1"/>
<name>A0A545AQS1_9ACTN</name>
<evidence type="ECO:0000313" key="1">
    <source>
        <dbReference type="EMBL" id="TQS43664.1"/>
    </source>
</evidence>
<proteinExistence type="predicted"/>
<evidence type="ECO:0000313" key="2">
    <source>
        <dbReference type="Proteomes" id="UP000317982"/>
    </source>
</evidence>
<comment type="caution">
    <text evidence="1">The sequence shown here is derived from an EMBL/GenBank/DDBJ whole genome shotgun (WGS) entry which is preliminary data.</text>
</comment>
<dbReference type="AlphaFoldDB" id="A0A545AQS1"/>
<protein>
    <recommendedName>
        <fullName evidence="3">Roadblock/LC7 domain-containing protein</fullName>
    </recommendedName>
</protein>
<dbReference type="OrthoDB" id="3427879at2"/>
<dbReference type="Proteomes" id="UP000317982">
    <property type="component" value="Unassembled WGS sequence"/>
</dbReference>
<organism evidence="1 2">
    <name type="scientific">Cryptosporangium phraense</name>
    <dbReference type="NCBI Taxonomy" id="2593070"/>
    <lineage>
        <taxon>Bacteria</taxon>
        <taxon>Bacillati</taxon>
        <taxon>Actinomycetota</taxon>
        <taxon>Actinomycetes</taxon>
        <taxon>Cryptosporangiales</taxon>
        <taxon>Cryptosporangiaceae</taxon>
        <taxon>Cryptosporangium</taxon>
    </lineage>
</organism>